<dbReference type="InterPro" id="IPR002104">
    <property type="entry name" value="Integrase_catalytic"/>
</dbReference>
<organism evidence="3 4">
    <name type="scientific">Microbulbifer celer</name>
    <dbReference type="NCBI Taxonomy" id="435905"/>
    <lineage>
        <taxon>Bacteria</taxon>
        <taxon>Pseudomonadati</taxon>
        <taxon>Pseudomonadota</taxon>
        <taxon>Gammaproteobacteria</taxon>
        <taxon>Cellvibrionales</taxon>
        <taxon>Microbulbiferaceae</taxon>
        <taxon>Microbulbifer</taxon>
    </lineage>
</organism>
<dbReference type="InterPro" id="IPR011010">
    <property type="entry name" value="DNA_brk_join_enz"/>
</dbReference>
<dbReference type="SUPFAM" id="SSF56349">
    <property type="entry name" value="DNA breaking-rejoining enzymes"/>
    <property type="match status" value="1"/>
</dbReference>
<proteinExistence type="predicted"/>
<protein>
    <submittedName>
        <fullName evidence="3">Tyrosine-type recombinase/integrase</fullName>
    </submittedName>
</protein>
<reference evidence="4" key="1">
    <citation type="journal article" date="2019" name="Int. J. Syst. Evol. Microbiol.">
        <title>The Global Catalogue of Microorganisms (GCM) 10K type strain sequencing project: providing services to taxonomists for standard genome sequencing and annotation.</title>
        <authorList>
            <consortium name="The Broad Institute Genomics Platform"/>
            <consortium name="The Broad Institute Genome Sequencing Center for Infectious Disease"/>
            <person name="Wu L."/>
            <person name="Ma J."/>
        </authorList>
    </citation>
    <scope>NUCLEOTIDE SEQUENCE [LARGE SCALE GENOMIC DNA]</scope>
    <source>
        <strain evidence="4">CCUG 54356</strain>
    </source>
</reference>
<keyword evidence="4" id="KW-1185">Reference proteome</keyword>
<keyword evidence="1" id="KW-0233">DNA recombination</keyword>
<dbReference type="Proteomes" id="UP001597264">
    <property type="component" value="Unassembled WGS sequence"/>
</dbReference>
<dbReference type="RefSeq" id="WP_230438469.1">
    <property type="nucleotide sequence ID" value="NZ_CP087715.1"/>
</dbReference>
<evidence type="ECO:0000313" key="4">
    <source>
        <dbReference type="Proteomes" id="UP001597264"/>
    </source>
</evidence>
<feature type="domain" description="Tyr recombinase" evidence="2">
    <location>
        <begin position="209"/>
        <end position="373"/>
    </location>
</feature>
<dbReference type="Gene3D" id="1.10.443.10">
    <property type="entry name" value="Intergrase catalytic core"/>
    <property type="match status" value="1"/>
</dbReference>
<name>A0ABW3UA68_9GAMM</name>
<comment type="caution">
    <text evidence="3">The sequence shown here is derived from an EMBL/GenBank/DDBJ whole genome shotgun (WGS) entry which is preliminary data.</text>
</comment>
<evidence type="ECO:0000259" key="2">
    <source>
        <dbReference type="Pfam" id="PF00589"/>
    </source>
</evidence>
<dbReference type="Pfam" id="PF00589">
    <property type="entry name" value="Phage_integrase"/>
    <property type="match status" value="1"/>
</dbReference>
<sequence>MVRPKKTRIVDGTELVDNLYPDPRKRPGYYRYRRANGTDKIFQAESVQEANRIATEANALRDTAVATPERVPNRQQLAFHVPEYIAYQQRLNPALVGKKSWHNRVYALHQFAEKFSATPVGHITWQQVSTWWDDLTYNQQKLRHAEFRKLFNWLMAKGLMPKLQYNPFTTADDRPRLIAKQKPPKSRAALTVAQYWKIYRQAGEMELEALQVAMALSLLTTWRREDICSLQWDQNIKDRTLQLVVAKSAAQKGHARAARQAWNLDQYPALARVINRARELSLQNRRCPFIVSHWPERRIWGSKEHLAQVTPERLSRMFAEVRDACGIKGGQSFHEVRGLASTLYRIAGYGVEQIQELMAHESKGTTLGYQDADALPYTPMNFVLPDDVIGGEF</sequence>
<dbReference type="InterPro" id="IPR013762">
    <property type="entry name" value="Integrase-like_cat_sf"/>
</dbReference>
<gene>
    <name evidence="3" type="ORF">ACFQ2X_07165</name>
</gene>
<accession>A0ABW3UA68</accession>
<dbReference type="EMBL" id="JBHTLR010000007">
    <property type="protein sequence ID" value="MFD1216370.1"/>
    <property type="molecule type" value="Genomic_DNA"/>
</dbReference>
<evidence type="ECO:0000313" key="3">
    <source>
        <dbReference type="EMBL" id="MFD1216370.1"/>
    </source>
</evidence>
<evidence type="ECO:0000256" key="1">
    <source>
        <dbReference type="ARBA" id="ARBA00023172"/>
    </source>
</evidence>